<dbReference type="InterPro" id="IPR036457">
    <property type="entry name" value="PPM-type-like_dom_sf"/>
</dbReference>
<dbReference type="InterPro" id="IPR015655">
    <property type="entry name" value="PP2C"/>
</dbReference>
<dbReference type="Gene3D" id="3.60.40.10">
    <property type="entry name" value="PPM-type phosphatase domain"/>
    <property type="match status" value="1"/>
</dbReference>
<organism evidence="2 3">
    <name type="scientific">Protaetiibacter intestinalis</name>
    <dbReference type="NCBI Taxonomy" id="2419774"/>
    <lineage>
        <taxon>Bacteria</taxon>
        <taxon>Bacillati</taxon>
        <taxon>Actinomycetota</taxon>
        <taxon>Actinomycetes</taxon>
        <taxon>Micrococcales</taxon>
        <taxon>Microbacteriaceae</taxon>
        <taxon>Protaetiibacter</taxon>
    </lineage>
</organism>
<proteinExistence type="predicted"/>
<gene>
    <name evidence="2" type="ORF">D7I47_11580</name>
</gene>
<accession>A0A387BJW7</accession>
<dbReference type="CDD" id="cd00143">
    <property type="entry name" value="PP2Cc"/>
    <property type="match status" value="1"/>
</dbReference>
<dbReference type="PROSITE" id="PS51746">
    <property type="entry name" value="PPM_2"/>
    <property type="match status" value="1"/>
</dbReference>
<dbReference type="GO" id="GO:0004722">
    <property type="term" value="F:protein serine/threonine phosphatase activity"/>
    <property type="evidence" value="ECO:0007669"/>
    <property type="project" value="InterPro"/>
</dbReference>
<dbReference type="Proteomes" id="UP000278886">
    <property type="component" value="Chromosome"/>
</dbReference>
<keyword evidence="3" id="KW-1185">Reference proteome</keyword>
<name>A0A387BJW7_9MICO</name>
<protein>
    <submittedName>
        <fullName evidence="2">Serine/threonine-protein phosphatase</fullName>
    </submittedName>
</protein>
<dbReference type="OrthoDB" id="9801841at2"/>
<reference evidence="3" key="1">
    <citation type="submission" date="2018-09" db="EMBL/GenBank/DDBJ databases">
        <title>Genome sequencing of strain 2DFWR-13.</title>
        <authorList>
            <person name="Heo J."/>
            <person name="Kim S.-J."/>
            <person name="Kwon S.-W."/>
        </authorList>
    </citation>
    <scope>NUCLEOTIDE SEQUENCE [LARGE SCALE GENOMIC DNA]</scope>
    <source>
        <strain evidence="3">2DFWR-13</strain>
    </source>
</reference>
<dbReference type="KEGG" id="lyd:D7I47_11580"/>
<dbReference type="AlphaFoldDB" id="A0A387BJW7"/>
<evidence type="ECO:0000313" key="3">
    <source>
        <dbReference type="Proteomes" id="UP000278886"/>
    </source>
</evidence>
<sequence>MTRHGADAARHSFDIPGRPDEQVTLAWAAATDVGHRRHANEDSLIVEPPVFAVADGMGGHAAGDLASAAVVDRLSALSGRGDVDVSVVGDALSLAAHDIDDIAEHLPLGAGTTVTGAVLDLGGDEPQFVVFNVGDSRVYSFVGNELTQVTHDHSVVQELIDAGVLSPTDAEGHPESNVVTRALGFREEPRPDYWMLPIRTGMRLLLCSDGLTKELTPARIHLHLAARLSAAETAGALVDAALAAGGRDNVTVVVVDVLDAPERSESPAYTEGSAGARG</sequence>
<evidence type="ECO:0000259" key="1">
    <source>
        <dbReference type="PROSITE" id="PS51746"/>
    </source>
</evidence>
<dbReference type="SMART" id="SM00332">
    <property type="entry name" value="PP2Cc"/>
    <property type="match status" value="1"/>
</dbReference>
<dbReference type="SMART" id="SM00331">
    <property type="entry name" value="PP2C_SIG"/>
    <property type="match status" value="1"/>
</dbReference>
<dbReference type="InterPro" id="IPR001932">
    <property type="entry name" value="PPM-type_phosphatase-like_dom"/>
</dbReference>
<dbReference type="PANTHER" id="PTHR47992">
    <property type="entry name" value="PROTEIN PHOSPHATASE"/>
    <property type="match status" value="1"/>
</dbReference>
<feature type="domain" description="PPM-type phosphatase" evidence="1">
    <location>
        <begin position="26"/>
        <end position="257"/>
    </location>
</feature>
<dbReference type="RefSeq" id="WP_120763199.1">
    <property type="nucleotide sequence ID" value="NZ_CP032630.1"/>
</dbReference>
<dbReference type="Pfam" id="PF13672">
    <property type="entry name" value="PP2C_2"/>
    <property type="match status" value="1"/>
</dbReference>
<dbReference type="EMBL" id="CP032630">
    <property type="protein sequence ID" value="AYF98830.1"/>
    <property type="molecule type" value="Genomic_DNA"/>
</dbReference>
<evidence type="ECO:0000313" key="2">
    <source>
        <dbReference type="EMBL" id="AYF98830.1"/>
    </source>
</evidence>
<dbReference type="SUPFAM" id="SSF81606">
    <property type="entry name" value="PP2C-like"/>
    <property type="match status" value="1"/>
</dbReference>